<organism evidence="1">
    <name type="scientific">Rhizophora mucronata</name>
    <name type="common">Asiatic mangrove</name>
    <dbReference type="NCBI Taxonomy" id="61149"/>
    <lineage>
        <taxon>Eukaryota</taxon>
        <taxon>Viridiplantae</taxon>
        <taxon>Streptophyta</taxon>
        <taxon>Embryophyta</taxon>
        <taxon>Tracheophyta</taxon>
        <taxon>Spermatophyta</taxon>
        <taxon>Magnoliopsida</taxon>
        <taxon>eudicotyledons</taxon>
        <taxon>Gunneridae</taxon>
        <taxon>Pentapetalae</taxon>
        <taxon>rosids</taxon>
        <taxon>fabids</taxon>
        <taxon>Malpighiales</taxon>
        <taxon>Rhizophoraceae</taxon>
        <taxon>Rhizophora</taxon>
    </lineage>
</organism>
<protein>
    <submittedName>
        <fullName evidence="1">Uncharacterized protein</fullName>
    </submittedName>
</protein>
<reference evidence="1" key="1">
    <citation type="submission" date="2018-02" db="EMBL/GenBank/DDBJ databases">
        <title>Rhizophora mucronata_Transcriptome.</title>
        <authorList>
            <person name="Meera S.P."/>
            <person name="Sreeshan A."/>
            <person name="Augustine A."/>
        </authorList>
    </citation>
    <scope>NUCLEOTIDE SEQUENCE</scope>
    <source>
        <tissue evidence="1">Leaf</tissue>
    </source>
</reference>
<evidence type="ECO:0000313" key="1">
    <source>
        <dbReference type="EMBL" id="MBX30476.1"/>
    </source>
</evidence>
<dbReference type="EMBL" id="GGEC01049992">
    <property type="protein sequence ID" value="MBX30476.1"/>
    <property type="molecule type" value="Transcribed_RNA"/>
</dbReference>
<proteinExistence type="predicted"/>
<name>A0A2P2MJS8_RHIMU</name>
<dbReference type="AlphaFoldDB" id="A0A2P2MJS8"/>
<sequence length="35" mass="4134">MFDVRKDTLSLSHPSVNFLSLTCVRRNRAYTQTIY</sequence>
<accession>A0A2P2MJS8</accession>